<dbReference type="GO" id="GO:0005886">
    <property type="term" value="C:plasma membrane"/>
    <property type="evidence" value="ECO:0007669"/>
    <property type="project" value="UniProtKB-SubCell"/>
</dbReference>
<dbReference type="NCBIfam" id="TIGR00374">
    <property type="entry name" value="flippase-like domain"/>
    <property type="match status" value="1"/>
</dbReference>
<dbReference type="AlphaFoldDB" id="A0A381WT34"/>
<gene>
    <name evidence="7" type="ORF">METZ01_LOCUS108540</name>
</gene>
<dbReference type="Pfam" id="PF03706">
    <property type="entry name" value="LPG_synthase_TM"/>
    <property type="match status" value="1"/>
</dbReference>
<feature type="transmembrane region" description="Helical" evidence="6">
    <location>
        <begin position="234"/>
        <end position="253"/>
    </location>
</feature>
<keyword evidence="3 6" id="KW-0812">Transmembrane</keyword>
<evidence type="ECO:0000256" key="5">
    <source>
        <dbReference type="ARBA" id="ARBA00023136"/>
    </source>
</evidence>
<comment type="subcellular location">
    <subcellularLocation>
        <location evidence="1">Cell membrane</location>
        <topology evidence="1">Multi-pass membrane protein</topology>
    </subcellularLocation>
</comment>
<sequence>MKLDNRIILILIAAVGIYAIFLFISDYNIISEKISNFKINYLPLILFFVSASWIPLIIKWHFLLKNSEVNIPLTKSIAVWFAGIAFSITPGHVGALIKSQILKTSFNISRTKTVPIIIVEKAYELIGALLASIIGIIVLGMEFYLIIIAISGLIVIFFFMYHKSASELFFNRITKLKFFSKYVENISEFHEIVKKSTNVKVATICILLALTYWFTVSAAAYYTLIAFDVNILDYLKVLAIYTTSSLLGAISFIPGGIGVTEGSITGLFTLNGIDVSTALILSVMIRILTLWYSVGVGFIALKFTGAFSSRKNFS</sequence>
<evidence type="ECO:0000256" key="6">
    <source>
        <dbReference type="SAM" id="Phobius"/>
    </source>
</evidence>
<dbReference type="PANTHER" id="PTHR39087">
    <property type="entry name" value="UPF0104 MEMBRANE PROTEIN MJ1595"/>
    <property type="match status" value="1"/>
</dbReference>
<name>A0A381WT34_9ZZZZ</name>
<evidence type="ECO:0000256" key="4">
    <source>
        <dbReference type="ARBA" id="ARBA00022989"/>
    </source>
</evidence>
<feature type="transmembrane region" description="Helical" evidence="6">
    <location>
        <begin position="6"/>
        <end position="27"/>
    </location>
</feature>
<dbReference type="EMBL" id="UINC01012802">
    <property type="protein sequence ID" value="SVA55686.1"/>
    <property type="molecule type" value="Genomic_DNA"/>
</dbReference>
<feature type="transmembrane region" description="Helical" evidence="6">
    <location>
        <begin position="290"/>
        <end position="308"/>
    </location>
</feature>
<feature type="transmembrane region" description="Helical" evidence="6">
    <location>
        <begin position="39"/>
        <end position="58"/>
    </location>
</feature>
<feature type="transmembrane region" description="Helical" evidence="6">
    <location>
        <begin position="201"/>
        <end position="222"/>
    </location>
</feature>
<keyword evidence="5 6" id="KW-0472">Membrane</keyword>
<protein>
    <submittedName>
        <fullName evidence="7">Uncharacterized protein</fullName>
    </submittedName>
</protein>
<proteinExistence type="predicted"/>
<evidence type="ECO:0000256" key="2">
    <source>
        <dbReference type="ARBA" id="ARBA00022475"/>
    </source>
</evidence>
<dbReference type="InterPro" id="IPR022791">
    <property type="entry name" value="L-PG_synthase/AglD"/>
</dbReference>
<reference evidence="7" key="1">
    <citation type="submission" date="2018-05" db="EMBL/GenBank/DDBJ databases">
        <authorList>
            <person name="Lanie J.A."/>
            <person name="Ng W.-L."/>
            <person name="Kazmierczak K.M."/>
            <person name="Andrzejewski T.M."/>
            <person name="Davidsen T.M."/>
            <person name="Wayne K.J."/>
            <person name="Tettelin H."/>
            <person name="Glass J.I."/>
            <person name="Rusch D."/>
            <person name="Podicherti R."/>
            <person name="Tsui H.-C.T."/>
            <person name="Winkler M.E."/>
        </authorList>
    </citation>
    <scope>NUCLEOTIDE SEQUENCE</scope>
</reference>
<keyword evidence="2" id="KW-1003">Cell membrane</keyword>
<evidence type="ECO:0000256" key="3">
    <source>
        <dbReference type="ARBA" id="ARBA00022692"/>
    </source>
</evidence>
<evidence type="ECO:0000313" key="7">
    <source>
        <dbReference type="EMBL" id="SVA55686.1"/>
    </source>
</evidence>
<accession>A0A381WT34</accession>
<dbReference type="PANTHER" id="PTHR39087:SF2">
    <property type="entry name" value="UPF0104 MEMBRANE PROTEIN MJ1595"/>
    <property type="match status" value="1"/>
</dbReference>
<organism evidence="7">
    <name type="scientific">marine metagenome</name>
    <dbReference type="NCBI Taxonomy" id="408172"/>
    <lineage>
        <taxon>unclassified sequences</taxon>
        <taxon>metagenomes</taxon>
        <taxon>ecological metagenomes</taxon>
    </lineage>
</organism>
<feature type="transmembrane region" description="Helical" evidence="6">
    <location>
        <begin position="118"/>
        <end position="137"/>
    </location>
</feature>
<feature type="transmembrane region" description="Helical" evidence="6">
    <location>
        <begin position="78"/>
        <end position="97"/>
    </location>
</feature>
<keyword evidence="4 6" id="KW-1133">Transmembrane helix</keyword>
<feature type="transmembrane region" description="Helical" evidence="6">
    <location>
        <begin position="143"/>
        <end position="162"/>
    </location>
</feature>
<evidence type="ECO:0000256" key="1">
    <source>
        <dbReference type="ARBA" id="ARBA00004651"/>
    </source>
</evidence>